<proteinExistence type="predicted"/>
<evidence type="ECO:0000313" key="2">
    <source>
        <dbReference type="Proteomes" id="UP000000844"/>
    </source>
</evidence>
<dbReference type="KEGG" id="sna:Snas_6012"/>
<dbReference type="STRING" id="446470.Snas_6012"/>
<dbReference type="SUPFAM" id="SSF55486">
    <property type="entry name" value="Metalloproteases ('zincins'), catalytic domain"/>
    <property type="match status" value="1"/>
</dbReference>
<dbReference type="HOGENOM" id="CLU_118049_2_0_11"/>
<keyword evidence="2" id="KW-1185">Reference proteome</keyword>
<name>D3Q158_STANL</name>
<dbReference type="InterPro" id="IPR010428">
    <property type="entry name" value="Zincin_1"/>
</dbReference>
<dbReference type="eggNOG" id="COG3824">
    <property type="taxonomic scope" value="Bacteria"/>
</dbReference>
<dbReference type="Proteomes" id="UP000000844">
    <property type="component" value="Chromosome"/>
</dbReference>
<dbReference type="EMBL" id="CP001778">
    <property type="protein sequence ID" value="ADD45638.1"/>
    <property type="molecule type" value="Genomic_DNA"/>
</dbReference>
<accession>D3Q158</accession>
<gene>
    <name evidence="1" type="ordered locus">Snas_6012</name>
</gene>
<dbReference type="Gene3D" id="3.30.2010.20">
    <property type="match status" value="1"/>
</dbReference>
<dbReference type="Pfam" id="PF06262">
    <property type="entry name" value="Zincin_1"/>
    <property type="match status" value="1"/>
</dbReference>
<evidence type="ECO:0008006" key="3">
    <source>
        <dbReference type="Google" id="ProtNLM"/>
    </source>
</evidence>
<sequence length="126" mass="13806">MPMAKTRAQNFDALVLEAVENVERVVGDNERFGPKKLGGVEFAVEDVPGEVNAYDTDVLEDRDVPLARLFPGRAGASGPSPRIVVYRRPLELRANGVEELAQLIRSVVVEQVANLLGVRPEEIDPD</sequence>
<dbReference type="AlphaFoldDB" id="D3Q158"/>
<organism evidence="1 2">
    <name type="scientific">Stackebrandtia nassauensis (strain DSM 44728 / CIP 108903 / NRRL B-16338 / NBRC 102104 / LLR-40K-21)</name>
    <dbReference type="NCBI Taxonomy" id="446470"/>
    <lineage>
        <taxon>Bacteria</taxon>
        <taxon>Bacillati</taxon>
        <taxon>Actinomycetota</taxon>
        <taxon>Actinomycetes</taxon>
        <taxon>Glycomycetales</taxon>
        <taxon>Glycomycetaceae</taxon>
        <taxon>Stackebrandtia</taxon>
    </lineage>
</organism>
<protein>
    <recommendedName>
        <fullName evidence="3">Zinicin-like metallopeptidase</fullName>
    </recommendedName>
</protein>
<reference evidence="1 2" key="1">
    <citation type="journal article" date="2009" name="Stand. Genomic Sci.">
        <title>Complete genome sequence of Stackebrandtia nassauensis type strain (LLR-40K-21).</title>
        <authorList>
            <person name="Munk C."/>
            <person name="Lapidus A."/>
            <person name="Copeland A."/>
            <person name="Jando M."/>
            <person name="Mayilraj S."/>
            <person name="Glavina Del Rio T."/>
            <person name="Nolan M."/>
            <person name="Chen F."/>
            <person name="Lucas S."/>
            <person name="Tice H."/>
            <person name="Cheng J.F."/>
            <person name="Han C."/>
            <person name="Detter J.C."/>
            <person name="Bruce D."/>
            <person name="Goodwin L."/>
            <person name="Chain P."/>
            <person name="Pitluck S."/>
            <person name="Goker M."/>
            <person name="Ovchinikova G."/>
            <person name="Pati A."/>
            <person name="Ivanova N."/>
            <person name="Mavromatis K."/>
            <person name="Chen A."/>
            <person name="Palaniappan K."/>
            <person name="Land M."/>
            <person name="Hauser L."/>
            <person name="Chang Y.J."/>
            <person name="Jeffries C.D."/>
            <person name="Bristow J."/>
            <person name="Eisen J.A."/>
            <person name="Markowitz V."/>
            <person name="Hugenholtz P."/>
            <person name="Kyrpides N.C."/>
            <person name="Klenk H.P."/>
        </authorList>
    </citation>
    <scope>NUCLEOTIDE SEQUENCE [LARGE SCALE GENOMIC DNA]</scope>
    <source>
        <strain evidence="2">DSM 44728 / CIP 108903 / NRRL B-16338 / NBRC 102104 / LLR-40K-21</strain>
    </source>
</reference>
<dbReference type="CDD" id="cd12954">
    <property type="entry name" value="MMP_TTHA0227_like_1"/>
    <property type="match status" value="1"/>
</dbReference>
<evidence type="ECO:0000313" key="1">
    <source>
        <dbReference type="EMBL" id="ADD45638.1"/>
    </source>
</evidence>
<dbReference type="InterPro" id="IPR038555">
    <property type="entry name" value="Zincin_1_sf"/>
</dbReference>